<evidence type="ECO:0000256" key="4">
    <source>
        <dbReference type="ARBA" id="ARBA00023136"/>
    </source>
</evidence>
<dbReference type="Pfam" id="PF05719">
    <property type="entry name" value="GPP34"/>
    <property type="match status" value="1"/>
</dbReference>
<evidence type="ECO:0000256" key="1">
    <source>
        <dbReference type="ARBA" id="ARBA00004255"/>
    </source>
</evidence>
<evidence type="ECO:0008006" key="7">
    <source>
        <dbReference type="Google" id="ProtNLM"/>
    </source>
</evidence>
<sequence length="203" mass="21044">MTSTPLLLALCGTGEGGAWPWPARIEAGRAIVGAALYELALARRLELLDDRVVPCGVDTTDDLVQDEVLRCVCAAGRPRPPWEWVETLGSGALRRVEEECAGAALLGTLGTRVSEARARVRRAAEGADVSDASALAVAVLLVAARQGHLVRPTALPADRARHAAQALALLARGVPHAGRALGNASAAVRRSIEISAAALAFPG</sequence>
<evidence type="ECO:0000256" key="2">
    <source>
        <dbReference type="ARBA" id="ARBA00023034"/>
    </source>
</evidence>
<protein>
    <recommendedName>
        <fullName evidence="7">GPP34 family phosphoprotein</fullName>
    </recommendedName>
</protein>
<keyword evidence="4" id="KW-0472">Membrane</keyword>
<keyword evidence="6" id="KW-1185">Reference proteome</keyword>
<dbReference type="Gene3D" id="1.10.3630.10">
    <property type="entry name" value="yeast vps74-n-term truncation variant domain like"/>
    <property type="match status" value="1"/>
</dbReference>
<dbReference type="RefSeq" id="WP_071387500.1">
    <property type="nucleotide sequence ID" value="NZ_LBDA02000051.1"/>
</dbReference>
<reference evidence="5" key="1">
    <citation type="submission" date="2016-10" db="EMBL/GenBank/DDBJ databases">
        <title>Genome sequence of Streptomyces malaysiense MUSC 136.</title>
        <authorList>
            <person name="Lee L.-H."/>
            <person name="Ser H.-L."/>
        </authorList>
    </citation>
    <scope>NUCLEOTIDE SEQUENCE [LARGE SCALE GENOMIC DNA]</scope>
    <source>
        <strain evidence="5">MUSC 136</strain>
    </source>
</reference>
<evidence type="ECO:0000313" key="6">
    <source>
        <dbReference type="Proteomes" id="UP000034838"/>
    </source>
</evidence>
<organism evidence="5 6">
    <name type="scientific">Streptomyces malaysiense</name>
    <dbReference type="NCBI Taxonomy" id="1428626"/>
    <lineage>
        <taxon>Bacteria</taxon>
        <taxon>Bacillati</taxon>
        <taxon>Actinomycetota</taxon>
        <taxon>Actinomycetes</taxon>
        <taxon>Kitasatosporales</taxon>
        <taxon>Streptomycetaceae</taxon>
        <taxon>Streptomyces</taxon>
    </lineage>
</organism>
<dbReference type="GO" id="GO:0012505">
    <property type="term" value="C:endomembrane system"/>
    <property type="evidence" value="ECO:0007669"/>
    <property type="project" value="UniProtKB-ARBA"/>
</dbReference>
<keyword evidence="2" id="KW-0333">Golgi apparatus</keyword>
<dbReference type="AlphaFoldDB" id="A0A1J4PZK5"/>
<accession>A0A1J4PZK5</accession>
<dbReference type="InterPro" id="IPR008628">
    <property type="entry name" value="GPP34-like"/>
</dbReference>
<gene>
    <name evidence="5" type="ORF">VT52_021270</name>
</gene>
<keyword evidence="3" id="KW-0446">Lipid-binding</keyword>
<evidence type="ECO:0000256" key="3">
    <source>
        <dbReference type="ARBA" id="ARBA00023121"/>
    </source>
</evidence>
<proteinExistence type="predicted"/>
<dbReference type="EMBL" id="LBDA02000051">
    <property type="protein sequence ID" value="OIK25558.1"/>
    <property type="molecule type" value="Genomic_DNA"/>
</dbReference>
<dbReference type="GO" id="GO:0070273">
    <property type="term" value="F:phosphatidylinositol-4-phosphate binding"/>
    <property type="evidence" value="ECO:0007669"/>
    <property type="project" value="InterPro"/>
</dbReference>
<dbReference type="Proteomes" id="UP000034838">
    <property type="component" value="Unassembled WGS sequence"/>
</dbReference>
<comment type="subcellular location">
    <subcellularLocation>
        <location evidence="1">Golgi apparatus membrane</location>
        <topology evidence="1">Peripheral membrane protein</topology>
        <orientation evidence="1">Cytoplasmic side</orientation>
    </subcellularLocation>
</comment>
<comment type="caution">
    <text evidence="5">The sequence shown here is derived from an EMBL/GenBank/DDBJ whole genome shotgun (WGS) entry which is preliminary data.</text>
</comment>
<evidence type="ECO:0000313" key="5">
    <source>
        <dbReference type="EMBL" id="OIK25558.1"/>
    </source>
</evidence>
<dbReference type="InterPro" id="IPR038261">
    <property type="entry name" value="GPP34-like_sf"/>
</dbReference>
<dbReference type="GO" id="GO:0005737">
    <property type="term" value="C:cytoplasm"/>
    <property type="evidence" value="ECO:0007669"/>
    <property type="project" value="UniProtKB-ARBA"/>
</dbReference>
<name>A0A1J4PZK5_9ACTN</name>